<organism evidence="2 3">
    <name type="scientific">Pleurodeles waltl</name>
    <name type="common">Iberian ribbed newt</name>
    <dbReference type="NCBI Taxonomy" id="8319"/>
    <lineage>
        <taxon>Eukaryota</taxon>
        <taxon>Metazoa</taxon>
        <taxon>Chordata</taxon>
        <taxon>Craniata</taxon>
        <taxon>Vertebrata</taxon>
        <taxon>Euteleostomi</taxon>
        <taxon>Amphibia</taxon>
        <taxon>Batrachia</taxon>
        <taxon>Caudata</taxon>
        <taxon>Salamandroidea</taxon>
        <taxon>Salamandridae</taxon>
        <taxon>Pleurodelinae</taxon>
        <taxon>Pleurodeles</taxon>
    </lineage>
</organism>
<proteinExistence type="predicted"/>
<protein>
    <submittedName>
        <fullName evidence="2">Uncharacterized protein</fullName>
    </submittedName>
</protein>
<dbReference type="EMBL" id="JANPWB010000006">
    <property type="protein sequence ID" value="KAJ1175252.1"/>
    <property type="molecule type" value="Genomic_DNA"/>
</dbReference>
<sequence>MHRGLPDGRLSRVLVGAARSGKTLGQGVALYQSGWGSERTRGTRTGLERLSWSDGLDAPGTGEGLFVHASPGNPTFGRPRPPY</sequence>
<evidence type="ECO:0000256" key="1">
    <source>
        <dbReference type="SAM" id="MobiDB-lite"/>
    </source>
</evidence>
<dbReference type="AlphaFoldDB" id="A0AAV7TFB4"/>
<comment type="caution">
    <text evidence="2">The sequence shown here is derived from an EMBL/GenBank/DDBJ whole genome shotgun (WGS) entry which is preliminary data.</text>
</comment>
<evidence type="ECO:0000313" key="2">
    <source>
        <dbReference type="EMBL" id="KAJ1175252.1"/>
    </source>
</evidence>
<feature type="region of interest" description="Disordered" evidence="1">
    <location>
        <begin position="60"/>
        <end position="83"/>
    </location>
</feature>
<gene>
    <name evidence="2" type="ORF">NDU88_000540</name>
</gene>
<accession>A0AAV7TFB4</accession>
<reference evidence="2" key="1">
    <citation type="journal article" date="2022" name="bioRxiv">
        <title>Sequencing and chromosome-scale assembly of the giantPleurodeles waltlgenome.</title>
        <authorList>
            <person name="Brown T."/>
            <person name="Elewa A."/>
            <person name="Iarovenko S."/>
            <person name="Subramanian E."/>
            <person name="Araus A.J."/>
            <person name="Petzold A."/>
            <person name="Susuki M."/>
            <person name="Suzuki K.-i.T."/>
            <person name="Hayashi T."/>
            <person name="Toyoda A."/>
            <person name="Oliveira C."/>
            <person name="Osipova E."/>
            <person name="Leigh N.D."/>
            <person name="Simon A."/>
            <person name="Yun M.H."/>
        </authorList>
    </citation>
    <scope>NUCLEOTIDE SEQUENCE</scope>
    <source>
        <strain evidence="2">20211129_DDA</strain>
        <tissue evidence="2">Liver</tissue>
    </source>
</reference>
<evidence type="ECO:0000313" key="3">
    <source>
        <dbReference type="Proteomes" id="UP001066276"/>
    </source>
</evidence>
<keyword evidence="3" id="KW-1185">Reference proteome</keyword>
<dbReference type="Proteomes" id="UP001066276">
    <property type="component" value="Chromosome 3_2"/>
</dbReference>
<name>A0AAV7TFB4_PLEWA</name>